<accession>A0A8S3W7U1</accession>
<protein>
    <submittedName>
        <fullName evidence="2">(apollo) hypothetical protein</fullName>
    </submittedName>
</protein>
<organism evidence="2 3">
    <name type="scientific">Parnassius apollo</name>
    <name type="common">Apollo butterfly</name>
    <name type="synonym">Papilio apollo</name>
    <dbReference type="NCBI Taxonomy" id="110799"/>
    <lineage>
        <taxon>Eukaryota</taxon>
        <taxon>Metazoa</taxon>
        <taxon>Ecdysozoa</taxon>
        <taxon>Arthropoda</taxon>
        <taxon>Hexapoda</taxon>
        <taxon>Insecta</taxon>
        <taxon>Pterygota</taxon>
        <taxon>Neoptera</taxon>
        <taxon>Endopterygota</taxon>
        <taxon>Lepidoptera</taxon>
        <taxon>Glossata</taxon>
        <taxon>Ditrysia</taxon>
        <taxon>Papilionoidea</taxon>
        <taxon>Papilionidae</taxon>
        <taxon>Parnassiinae</taxon>
        <taxon>Parnassini</taxon>
        <taxon>Parnassius</taxon>
        <taxon>Parnassius</taxon>
    </lineage>
</organism>
<dbReference type="AlphaFoldDB" id="A0A8S3W7U1"/>
<name>A0A8S3W7U1_PARAO</name>
<evidence type="ECO:0000313" key="3">
    <source>
        <dbReference type="Proteomes" id="UP000691718"/>
    </source>
</evidence>
<evidence type="ECO:0000313" key="2">
    <source>
        <dbReference type="EMBL" id="CAG4945628.1"/>
    </source>
</evidence>
<dbReference type="Proteomes" id="UP000691718">
    <property type="component" value="Unassembled WGS sequence"/>
</dbReference>
<comment type="caution">
    <text evidence="2">The sequence shown here is derived from an EMBL/GenBank/DDBJ whole genome shotgun (WGS) entry which is preliminary data.</text>
</comment>
<reference evidence="2" key="1">
    <citation type="submission" date="2021-04" db="EMBL/GenBank/DDBJ databases">
        <authorList>
            <person name="Tunstrom K."/>
        </authorList>
    </citation>
    <scope>NUCLEOTIDE SEQUENCE</scope>
</reference>
<gene>
    <name evidence="2" type="ORF">PAPOLLO_LOCUS3126</name>
</gene>
<feature type="compositionally biased region" description="Basic and acidic residues" evidence="1">
    <location>
        <begin position="146"/>
        <end position="164"/>
    </location>
</feature>
<proteinExistence type="predicted"/>
<dbReference type="EMBL" id="CAJQZP010000209">
    <property type="protein sequence ID" value="CAG4945628.1"/>
    <property type="molecule type" value="Genomic_DNA"/>
</dbReference>
<sequence>MAYLETKGHETERLRTESDVWIENEMLNDKEKEEFGKQEIQEQMKELEKKYEIKNLRIESDNRRVQEMVYEYDLEKIEYEIQDTEEQMKELETKGHEEENLRIESDERNGQNVEKQMVNEYEMGRGLWEDHETVKQIKKTGNKRTQNREAGKKTTDRKPNNRKR</sequence>
<evidence type="ECO:0000256" key="1">
    <source>
        <dbReference type="SAM" id="MobiDB-lite"/>
    </source>
</evidence>
<keyword evidence="3" id="KW-1185">Reference proteome</keyword>
<feature type="region of interest" description="Disordered" evidence="1">
    <location>
        <begin position="88"/>
        <end position="164"/>
    </location>
</feature>
<feature type="compositionally biased region" description="Basic and acidic residues" evidence="1">
    <location>
        <begin position="88"/>
        <end position="109"/>
    </location>
</feature>